<dbReference type="STRING" id="662367.SAMN05216167_1666"/>
<organism evidence="1 2">
    <name type="scientific">Spirosoma endophyticum</name>
    <dbReference type="NCBI Taxonomy" id="662367"/>
    <lineage>
        <taxon>Bacteria</taxon>
        <taxon>Pseudomonadati</taxon>
        <taxon>Bacteroidota</taxon>
        <taxon>Cytophagia</taxon>
        <taxon>Cytophagales</taxon>
        <taxon>Cytophagaceae</taxon>
        <taxon>Spirosoma</taxon>
    </lineage>
</organism>
<sequence length="77" mass="8672">MNNLKAGDILIRISDESEWEFKDYAKGMITTLADDPSNKGGSGIDRTVVFVKPRAQRENRLSDNDFRSMSASEFKEA</sequence>
<protein>
    <submittedName>
        <fullName evidence="1">Uncharacterized protein</fullName>
    </submittedName>
</protein>
<dbReference type="AlphaFoldDB" id="A0A1I2IBT9"/>
<dbReference type="EMBL" id="FOLQ01000066">
    <property type="protein sequence ID" value="SFF39839.1"/>
    <property type="molecule type" value="Genomic_DNA"/>
</dbReference>
<accession>A0A1I2IBT9</accession>
<reference evidence="1 2" key="1">
    <citation type="submission" date="2016-10" db="EMBL/GenBank/DDBJ databases">
        <authorList>
            <person name="de Groot N.N."/>
        </authorList>
    </citation>
    <scope>NUCLEOTIDE SEQUENCE [LARGE SCALE GENOMIC DNA]</scope>
    <source>
        <strain evidence="1 2">DSM 26130</strain>
    </source>
</reference>
<keyword evidence="2" id="KW-1185">Reference proteome</keyword>
<evidence type="ECO:0000313" key="2">
    <source>
        <dbReference type="Proteomes" id="UP000198598"/>
    </source>
</evidence>
<evidence type="ECO:0000313" key="1">
    <source>
        <dbReference type="EMBL" id="SFF39839.1"/>
    </source>
</evidence>
<name>A0A1I2IBT9_9BACT</name>
<gene>
    <name evidence="1" type="ORF">SAMN05216167_1666</name>
</gene>
<dbReference type="Proteomes" id="UP000198598">
    <property type="component" value="Unassembled WGS sequence"/>
</dbReference>
<proteinExistence type="predicted"/>
<dbReference type="RefSeq" id="WP_093835497.1">
    <property type="nucleotide sequence ID" value="NZ_FOLQ01000066.1"/>
</dbReference>